<organism evidence="3 4">
    <name type="scientific">Effusibacillus consociatus</name>
    <dbReference type="NCBI Taxonomy" id="1117041"/>
    <lineage>
        <taxon>Bacteria</taxon>
        <taxon>Bacillati</taxon>
        <taxon>Bacillota</taxon>
        <taxon>Bacilli</taxon>
        <taxon>Bacillales</taxon>
        <taxon>Alicyclobacillaceae</taxon>
        <taxon>Effusibacillus</taxon>
    </lineage>
</organism>
<keyword evidence="3" id="KW-0282">Flagellum</keyword>
<dbReference type="Pfam" id="PF02120">
    <property type="entry name" value="Flg_hook"/>
    <property type="match status" value="1"/>
</dbReference>
<accession>A0ABV9Q4S1</accession>
<keyword evidence="4" id="KW-1185">Reference proteome</keyword>
<keyword evidence="3" id="KW-0966">Cell projection</keyword>
<gene>
    <name evidence="3" type="ORF">ACFO8Q_15690</name>
</gene>
<name>A0ABV9Q4S1_9BACL</name>
<feature type="region of interest" description="Disordered" evidence="1">
    <location>
        <begin position="1"/>
        <end position="27"/>
    </location>
</feature>
<dbReference type="EMBL" id="JBHSHC010000112">
    <property type="protein sequence ID" value="MFC4768788.1"/>
    <property type="molecule type" value="Genomic_DNA"/>
</dbReference>
<feature type="compositionally biased region" description="Polar residues" evidence="1">
    <location>
        <begin position="378"/>
        <end position="403"/>
    </location>
</feature>
<proteinExistence type="predicted"/>
<dbReference type="RefSeq" id="WP_380026733.1">
    <property type="nucleotide sequence ID" value="NZ_JBHSHC010000112.1"/>
</dbReference>
<evidence type="ECO:0000313" key="4">
    <source>
        <dbReference type="Proteomes" id="UP001596002"/>
    </source>
</evidence>
<dbReference type="InterPro" id="IPR021136">
    <property type="entry name" value="Flagellar_hook_control-like_C"/>
</dbReference>
<feature type="region of interest" description="Disordered" evidence="1">
    <location>
        <begin position="378"/>
        <end position="410"/>
    </location>
</feature>
<dbReference type="Gene3D" id="3.30.750.140">
    <property type="match status" value="1"/>
</dbReference>
<dbReference type="Proteomes" id="UP001596002">
    <property type="component" value="Unassembled WGS sequence"/>
</dbReference>
<comment type="caution">
    <text evidence="3">The sequence shown here is derived from an EMBL/GenBank/DDBJ whole genome shotgun (WGS) entry which is preliminary data.</text>
</comment>
<reference evidence="4" key="1">
    <citation type="journal article" date="2019" name="Int. J. Syst. Evol. Microbiol.">
        <title>The Global Catalogue of Microorganisms (GCM) 10K type strain sequencing project: providing services to taxonomists for standard genome sequencing and annotation.</title>
        <authorList>
            <consortium name="The Broad Institute Genomics Platform"/>
            <consortium name="The Broad Institute Genome Sequencing Center for Infectious Disease"/>
            <person name="Wu L."/>
            <person name="Ma J."/>
        </authorList>
    </citation>
    <scope>NUCLEOTIDE SEQUENCE [LARGE SCALE GENOMIC DNA]</scope>
    <source>
        <strain evidence="4">WYCCWR 12678</strain>
    </source>
</reference>
<protein>
    <submittedName>
        <fullName evidence="3">Flagellar hook-length control protein FliK</fullName>
    </submittedName>
</protein>
<dbReference type="InterPro" id="IPR038610">
    <property type="entry name" value="FliK-like_C_sf"/>
</dbReference>
<sequence length="432" mass="45751">MNTTGNILVNQTSGAVPLNNPASQPASSEMTGLFQKLVKGELSGESGNTGWNELLELLAGINGEQMAELIAMLGLNPYPYPTHLLLNGSSASAVGVQTFRQTGSGNPQAIKEQLGKAIMELFQKADLTLQEALKTVKESAAKQGIPSGGALLELIESVSQQDPKASISVSSGALTFSVEPKGYRKSDALLFIQGSQIRPELAAISEGPAQIEKPVGSGVFEEQAATQGINETKAPTPILEHSAQQPSAVGPGSMASPMVSPTIGGANQGSAEGARTVYLQIRPDQFQSDFPAALIKHASLIERGGMSEMRMTLVPEGLGEIQVRIQGEGGHVALQISADSQYARALLDSGIGALKLQLESQGVQVNRVEVVPSSFTGSSVSEQGMFDGQQQQRDTHTRNQQKQHQPESDFTLDEFMDQENLRMANGEFEAIA</sequence>
<evidence type="ECO:0000259" key="2">
    <source>
        <dbReference type="Pfam" id="PF02120"/>
    </source>
</evidence>
<keyword evidence="3" id="KW-0969">Cilium</keyword>
<feature type="domain" description="Flagellar hook-length control protein-like C-terminal" evidence="2">
    <location>
        <begin position="302"/>
        <end position="371"/>
    </location>
</feature>
<evidence type="ECO:0000313" key="3">
    <source>
        <dbReference type="EMBL" id="MFC4768788.1"/>
    </source>
</evidence>
<evidence type="ECO:0000256" key="1">
    <source>
        <dbReference type="SAM" id="MobiDB-lite"/>
    </source>
</evidence>
<dbReference type="CDD" id="cd17470">
    <property type="entry name" value="T3SS_Flik_C"/>
    <property type="match status" value="1"/>
</dbReference>